<gene>
    <name evidence="1" type="ORF">ACPOL_4242</name>
</gene>
<dbReference type="EMBL" id="CP030840">
    <property type="protein sequence ID" value="AXC13517.1"/>
    <property type="molecule type" value="Genomic_DNA"/>
</dbReference>
<dbReference type="KEGG" id="abas:ACPOL_4242"/>
<dbReference type="AlphaFoldDB" id="A0A2Z5G468"/>
<dbReference type="Proteomes" id="UP000253606">
    <property type="component" value="Chromosome"/>
</dbReference>
<accession>A0A2Z5G468</accession>
<reference evidence="1 2" key="1">
    <citation type="journal article" date="2018" name="Front. Microbiol.">
        <title>Hydrolytic Capabilities as a Key to Environmental Success: Chitinolytic and Cellulolytic Acidobacteria From Acidic Sub-arctic Soils and Boreal Peatlands.</title>
        <authorList>
            <person name="Belova S.E."/>
            <person name="Ravin N.V."/>
            <person name="Pankratov T.A."/>
            <person name="Rakitin A.L."/>
            <person name="Ivanova A.A."/>
            <person name="Beletsky A.V."/>
            <person name="Mardanov A.V."/>
            <person name="Sinninghe Damste J.S."/>
            <person name="Dedysh S.N."/>
        </authorList>
    </citation>
    <scope>NUCLEOTIDE SEQUENCE [LARGE SCALE GENOMIC DNA]</scope>
    <source>
        <strain evidence="1 2">SBC82</strain>
    </source>
</reference>
<evidence type="ECO:0000313" key="1">
    <source>
        <dbReference type="EMBL" id="AXC13517.1"/>
    </source>
</evidence>
<protein>
    <submittedName>
        <fullName evidence="1">Uncharacterized protein</fullName>
    </submittedName>
</protein>
<name>A0A2Z5G468_9BACT</name>
<proteinExistence type="predicted"/>
<organism evidence="1 2">
    <name type="scientific">Acidisarcina polymorpha</name>
    <dbReference type="NCBI Taxonomy" id="2211140"/>
    <lineage>
        <taxon>Bacteria</taxon>
        <taxon>Pseudomonadati</taxon>
        <taxon>Acidobacteriota</taxon>
        <taxon>Terriglobia</taxon>
        <taxon>Terriglobales</taxon>
        <taxon>Acidobacteriaceae</taxon>
        <taxon>Acidisarcina</taxon>
    </lineage>
</organism>
<evidence type="ECO:0000313" key="2">
    <source>
        <dbReference type="Proteomes" id="UP000253606"/>
    </source>
</evidence>
<keyword evidence="2" id="KW-1185">Reference proteome</keyword>
<sequence length="39" mass="4330">MLILLATGRWVTASLPLCKLISALASQSCRRLRELGQME</sequence>